<evidence type="ECO:0000256" key="2">
    <source>
        <dbReference type="ARBA" id="ARBA00004370"/>
    </source>
</evidence>
<comment type="pathway">
    <text evidence="3 11">Pyrimidine metabolism; UMP biosynthesis via de novo pathway; orotate from (S)-dihydroorotate (quinone route): step 1/1.</text>
</comment>
<feature type="active site" description="Nucleophile" evidence="11">
    <location>
        <position position="199"/>
    </location>
</feature>
<accession>A0ABN1CNJ4</accession>
<keyword evidence="14" id="KW-1185">Reference proteome</keyword>
<dbReference type="HAMAP" id="MF_00225">
    <property type="entry name" value="DHO_dh_type2"/>
    <property type="match status" value="1"/>
</dbReference>
<dbReference type="PROSITE" id="PS00912">
    <property type="entry name" value="DHODEHASE_2"/>
    <property type="match status" value="1"/>
</dbReference>
<sequence>MGEGSRAGFPPPSPILGAVYRSLIKPLLFRLDAEDAHHLTINGLQLASRVPAWPALARRVTAPGAPALTQTLWGRTFSSPVGLAAGLDKNGVAVPAFSALGFGFLEVGTVTPLPQAGNDRPRLFRLPPDQALINRMGFNNAGAAALHAHLSALPHRTAPVWVNIGRNKVTPNEAATDDYLKCVTALQDVADAFVVNVSSPNTPGLRALQAAGELAALVRAVVDGVEAGRVRTLSTPPVLVKLAPDLHPADFEASVDAVVNAGASGLIISNTTLDRSGLTHPHQTQAGGLSGRPLTTRSTELIRAAYRQTAGRTPIVGVGGIFTAQDAYDKIRAGASLTEVYSALVYEGPGLVRRLHTGLNALLERDGLRSVSEAVGVDA</sequence>
<feature type="domain" description="Dihydroorotate dehydrogenase catalytic" evidence="12">
    <location>
        <begin position="68"/>
        <end position="363"/>
    </location>
</feature>
<dbReference type="EC" id="1.3.5.2" evidence="11"/>
<proteinExistence type="inferred from homology"/>
<comment type="subunit">
    <text evidence="11">Monomer.</text>
</comment>
<dbReference type="NCBIfam" id="NF003645">
    <property type="entry name" value="PRK05286.1-2"/>
    <property type="match status" value="1"/>
</dbReference>
<evidence type="ECO:0000256" key="5">
    <source>
        <dbReference type="ARBA" id="ARBA00022630"/>
    </source>
</evidence>
<evidence type="ECO:0000256" key="8">
    <source>
        <dbReference type="ARBA" id="ARBA00023002"/>
    </source>
</evidence>
<dbReference type="CDD" id="cd04738">
    <property type="entry name" value="DHOD_2_like"/>
    <property type="match status" value="1"/>
</dbReference>
<keyword evidence="8 11" id="KW-0560">Oxidoreductase</keyword>
<comment type="caution">
    <text evidence="13">The sequence shown here is derived from an EMBL/GenBank/DDBJ whole genome shotgun (WGS) entry which is preliminary data.</text>
</comment>
<dbReference type="NCBIfam" id="NF003652">
    <property type="entry name" value="PRK05286.2-5"/>
    <property type="match status" value="1"/>
</dbReference>
<keyword evidence="6 11" id="KW-0288">FMN</keyword>
<feature type="binding site" evidence="11">
    <location>
        <position position="89"/>
    </location>
    <ligand>
        <name>substrate</name>
    </ligand>
</feature>
<comment type="function">
    <text evidence="1 11">Catalyzes the conversion of dihydroorotate to orotate with quinone as electron acceptor.</text>
</comment>
<dbReference type="PANTHER" id="PTHR48109">
    <property type="entry name" value="DIHYDROOROTATE DEHYDROGENASE (QUINONE), MITOCHONDRIAL-RELATED"/>
    <property type="match status" value="1"/>
</dbReference>
<dbReference type="InterPro" id="IPR005720">
    <property type="entry name" value="Dihydroorotate_DH_cat"/>
</dbReference>
<feature type="binding site" evidence="11">
    <location>
        <position position="291"/>
    </location>
    <ligand>
        <name>FMN</name>
        <dbReference type="ChEBI" id="CHEBI:58210"/>
    </ligand>
</feature>
<dbReference type="InterPro" id="IPR050074">
    <property type="entry name" value="DHO_dehydrogenase"/>
</dbReference>
<evidence type="ECO:0000256" key="4">
    <source>
        <dbReference type="ARBA" id="ARBA00005359"/>
    </source>
</evidence>
<evidence type="ECO:0000256" key="6">
    <source>
        <dbReference type="ARBA" id="ARBA00022643"/>
    </source>
</evidence>
<feature type="binding site" evidence="11">
    <location>
        <position position="163"/>
    </location>
    <ligand>
        <name>FMN</name>
        <dbReference type="ChEBI" id="CHEBI:58210"/>
    </ligand>
</feature>
<feature type="binding site" evidence="11">
    <location>
        <position position="269"/>
    </location>
    <ligand>
        <name>FMN</name>
        <dbReference type="ChEBI" id="CHEBI:58210"/>
    </ligand>
</feature>
<evidence type="ECO:0000256" key="3">
    <source>
        <dbReference type="ARBA" id="ARBA00005161"/>
    </source>
</evidence>
<feature type="binding site" evidence="11">
    <location>
        <begin position="85"/>
        <end position="89"/>
    </location>
    <ligand>
        <name>FMN</name>
        <dbReference type="ChEBI" id="CHEBI:58210"/>
    </ligand>
</feature>
<gene>
    <name evidence="11" type="primary">pyrD</name>
    <name evidence="13" type="ORF">GCM10008937_32720</name>
</gene>
<evidence type="ECO:0000256" key="9">
    <source>
        <dbReference type="ARBA" id="ARBA00023136"/>
    </source>
</evidence>
<protein>
    <recommendedName>
        <fullName evidence="11">Dihydroorotate dehydrogenase (quinone)</fullName>
        <ecNumber evidence="11">1.3.5.2</ecNumber>
    </recommendedName>
    <alternativeName>
        <fullName evidence="11">DHOdehase</fullName>
        <shortName evidence="11">DHOD</shortName>
        <shortName evidence="11">DHODase</shortName>
    </alternativeName>
    <alternativeName>
        <fullName evidence="11">Dihydroorotate oxidase</fullName>
    </alternativeName>
</protein>
<evidence type="ECO:0000256" key="11">
    <source>
        <dbReference type="HAMAP-Rule" id="MF_00225"/>
    </source>
</evidence>
<keyword evidence="9 11" id="KW-0472">Membrane</keyword>
<dbReference type="InterPro" id="IPR013785">
    <property type="entry name" value="Aldolase_TIM"/>
</dbReference>
<feature type="binding site" evidence="11">
    <location>
        <position position="196"/>
    </location>
    <ligand>
        <name>substrate</name>
    </ligand>
</feature>
<comment type="similarity">
    <text evidence="4 11">Belongs to the dihydroorotate dehydrogenase family. Type 2 subfamily.</text>
</comment>
<dbReference type="SUPFAM" id="SSF51395">
    <property type="entry name" value="FMN-linked oxidoreductases"/>
    <property type="match status" value="1"/>
</dbReference>
<dbReference type="InterPro" id="IPR005719">
    <property type="entry name" value="Dihydroorotate_DH_2"/>
</dbReference>
<dbReference type="Proteomes" id="UP001500191">
    <property type="component" value="Unassembled WGS sequence"/>
</dbReference>
<feature type="binding site" evidence="11">
    <location>
        <begin position="270"/>
        <end position="271"/>
    </location>
    <ligand>
        <name>substrate</name>
    </ligand>
</feature>
<comment type="cofactor">
    <cofactor evidence="11">
        <name>FMN</name>
        <dbReference type="ChEBI" id="CHEBI:58210"/>
    </cofactor>
    <text evidence="11">Binds 1 FMN per subunit.</text>
</comment>
<dbReference type="InterPro" id="IPR001295">
    <property type="entry name" value="Dihydroorotate_DH_CS"/>
</dbReference>
<keyword evidence="11" id="KW-1003">Cell membrane</keyword>
<evidence type="ECO:0000256" key="10">
    <source>
        <dbReference type="ARBA" id="ARBA00048639"/>
    </source>
</evidence>
<dbReference type="PANTHER" id="PTHR48109:SF4">
    <property type="entry name" value="DIHYDROOROTATE DEHYDROGENASE (QUINONE), MITOCHONDRIAL"/>
    <property type="match status" value="1"/>
</dbReference>
<dbReference type="Pfam" id="PF01180">
    <property type="entry name" value="DHO_dh"/>
    <property type="match status" value="1"/>
</dbReference>
<dbReference type="EMBL" id="BAAADB010000031">
    <property type="protein sequence ID" value="GAA0522631.1"/>
    <property type="molecule type" value="Genomic_DNA"/>
</dbReference>
<reference evidence="14" key="1">
    <citation type="journal article" date="2019" name="Int. J. Syst. Evol. Microbiol.">
        <title>The Global Catalogue of Microorganisms (GCM) 10K type strain sequencing project: providing services to taxonomists for standard genome sequencing and annotation.</title>
        <authorList>
            <consortium name="The Broad Institute Genomics Platform"/>
            <consortium name="The Broad Institute Genome Sequencing Center for Infectious Disease"/>
            <person name="Wu L."/>
            <person name="Ma J."/>
        </authorList>
    </citation>
    <scope>NUCLEOTIDE SEQUENCE [LARGE SCALE GENOMIC DNA]</scope>
    <source>
        <strain evidence="14">JCM 14368</strain>
    </source>
</reference>
<feature type="binding site" evidence="11">
    <location>
        <position position="241"/>
    </location>
    <ligand>
        <name>FMN</name>
        <dbReference type="ChEBI" id="CHEBI:58210"/>
    </ligand>
</feature>
<feature type="binding site" evidence="11">
    <location>
        <position position="320"/>
    </location>
    <ligand>
        <name>FMN</name>
        <dbReference type="ChEBI" id="CHEBI:58210"/>
    </ligand>
</feature>
<comment type="subcellular location">
    <subcellularLocation>
        <location evidence="11">Cell membrane</location>
        <topology evidence="11">Peripheral membrane protein</topology>
    </subcellularLocation>
    <subcellularLocation>
        <location evidence="2">Membrane</location>
    </subcellularLocation>
</comment>
<evidence type="ECO:0000313" key="13">
    <source>
        <dbReference type="EMBL" id="GAA0522631.1"/>
    </source>
</evidence>
<evidence type="ECO:0000259" key="12">
    <source>
        <dbReference type="Pfam" id="PF01180"/>
    </source>
</evidence>
<evidence type="ECO:0000256" key="7">
    <source>
        <dbReference type="ARBA" id="ARBA00022975"/>
    </source>
</evidence>
<evidence type="ECO:0000256" key="1">
    <source>
        <dbReference type="ARBA" id="ARBA00003125"/>
    </source>
</evidence>
<dbReference type="Gene3D" id="3.20.20.70">
    <property type="entry name" value="Aldolase class I"/>
    <property type="match status" value="1"/>
</dbReference>
<dbReference type="PROSITE" id="PS00911">
    <property type="entry name" value="DHODEHASE_1"/>
    <property type="match status" value="1"/>
</dbReference>
<organism evidence="13 14">
    <name type="scientific">Deinococcus depolymerans</name>
    <dbReference type="NCBI Taxonomy" id="392408"/>
    <lineage>
        <taxon>Bacteria</taxon>
        <taxon>Thermotogati</taxon>
        <taxon>Deinococcota</taxon>
        <taxon>Deinococci</taxon>
        <taxon>Deinococcales</taxon>
        <taxon>Deinococcaceae</taxon>
        <taxon>Deinococcus</taxon>
    </lineage>
</organism>
<feature type="binding site" evidence="11">
    <location>
        <begin position="341"/>
        <end position="342"/>
    </location>
    <ligand>
        <name>FMN</name>
        <dbReference type="ChEBI" id="CHEBI:58210"/>
    </ligand>
</feature>
<dbReference type="NCBIfam" id="TIGR01036">
    <property type="entry name" value="pyrD_sub2"/>
    <property type="match status" value="1"/>
</dbReference>
<feature type="binding site" evidence="11">
    <location>
        <begin position="134"/>
        <end position="138"/>
    </location>
    <ligand>
        <name>substrate</name>
    </ligand>
</feature>
<name>A0ABN1CNJ4_9DEIO</name>
<comment type="catalytic activity">
    <reaction evidence="10 11">
        <text>(S)-dihydroorotate + a quinone = orotate + a quinol</text>
        <dbReference type="Rhea" id="RHEA:30187"/>
        <dbReference type="ChEBI" id="CHEBI:24646"/>
        <dbReference type="ChEBI" id="CHEBI:30839"/>
        <dbReference type="ChEBI" id="CHEBI:30864"/>
        <dbReference type="ChEBI" id="CHEBI:132124"/>
        <dbReference type="EC" id="1.3.5.2"/>
    </reaction>
</comment>
<feature type="binding site" evidence="11">
    <location>
        <position position="109"/>
    </location>
    <ligand>
        <name>FMN</name>
        <dbReference type="ChEBI" id="CHEBI:58210"/>
    </ligand>
</feature>
<feature type="binding site" evidence="11">
    <location>
        <position position="196"/>
    </location>
    <ligand>
        <name>FMN</name>
        <dbReference type="ChEBI" id="CHEBI:58210"/>
    </ligand>
</feature>
<evidence type="ECO:0000313" key="14">
    <source>
        <dbReference type="Proteomes" id="UP001500191"/>
    </source>
</evidence>
<feature type="binding site" evidence="11">
    <location>
        <position position="201"/>
    </location>
    <ligand>
        <name>substrate</name>
    </ligand>
</feature>
<keyword evidence="5 11" id="KW-0285">Flavoprotein</keyword>
<keyword evidence="7 11" id="KW-0665">Pyrimidine biosynthesis</keyword>